<reference evidence="1 2" key="1">
    <citation type="submission" date="2019-08" db="EMBL/GenBank/DDBJ databases">
        <authorList>
            <person name="Peeters C."/>
        </authorList>
    </citation>
    <scope>NUCLEOTIDE SEQUENCE [LARGE SCALE GENOMIC DNA]</scope>
    <source>
        <strain evidence="1 2">LMG 31118</strain>
    </source>
</reference>
<protein>
    <submittedName>
        <fullName evidence="1">Uncharacterized protein</fullName>
    </submittedName>
</protein>
<dbReference type="AlphaFoldDB" id="A0A5E5AJL7"/>
<dbReference type="EMBL" id="CABPSQ010000010">
    <property type="protein sequence ID" value="VVE72775.1"/>
    <property type="molecule type" value="Genomic_DNA"/>
</dbReference>
<accession>A0A5E5AJL7</accession>
<dbReference type="OrthoDB" id="9204538at2"/>
<keyword evidence="2" id="KW-1185">Reference proteome</keyword>
<sequence>MTYQLINPPCALDFVALTKQELKKYNEWFVAIVPERMATLQSSVNASAGYGSWSADFDPASLIELGDWFASQVATRDRTQSEVRAIEARLTFPMNVPDEELTDETVSKAIDVGMYFGMVLLKNHSSLRWDFKTGSKQFADYGQPVIVGFGSAILNPVRIAVTLAYGVAAGTQSGSRLGQVYKFWSEKVEGRASQP</sequence>
<evidence type="ECO:0000313" key="2">
    <source>
        <dbReference type="Proteomes" id="UP000414136"/>
    </source>
</evidence>
<evidence type="ECO:0000313" key="1">
    <source>
        <dbReference type="EMBL" id="VVE72775.1"/>
    </source>
</evidence>
<name>A0A5E5AJL7_9BURK</name>
<gene>
    <name evidence="1" type="ORF">PCA31118_04310</name>
</gene>
<dbReference type="RefSeq" id="WP_150627021.1">
    <property type="nucleotide sequence ID" value="NZ_CABPSQ010000010.1"/>
</dbReference>
<dbReference type="Proteomes" id="UP000414136">
    <property type="component" value="Unassembled WGS sequence"/>
</dbReference>
<proteinExistence type="predicted"/>
<organism evidence="1 2">
    <name type="scientific">Pandoraea captiosa</name>
    <dbReference type="NCBI Taxonomy" id="2508302"/>
    <lineage>
        <taxon>Bacteria</taxon>
        <taxon>Pseudomonadati</taxon>
        <taxon>Pseudomonadota</taxon>
        <taxon>Betaproteobacteria</taxon>
        <taxon>Burkholderiales</taxon>
        <taxon>Burkholderiaceae</taxon>
        <taxon>Pandoraea</taxon>
    </lineage>
</organism>